<evidence type="ECO:0000313" key="2">
    <source>
        <dbReference type="EMBL" id="CAD8883282.1"/>
    </source>
</evidence>
<dbReference type="EMBL" id="HBFR01014327">
    <property type="protein sequence ID" value="CAD8883282.1"/>
    <property type="molecule type" value="Transcribed_RNA"/>
</dbReference>
<reference evidence="2" key="1">
    <citation type="submission" date="2021-01" db="EMBL/GenBank/DDBJ databases">
        <authorList>
            <person name="Corre E."/>
            <person name="Pelletier E."/>
            <person name="Niang G."/>
            <person name="Scheremetjew M."/>
            <person name="Finn R."/>
            <person name="Kale V."/>
            <person name="Holt S."/>
            <person name="Cochrane G."/>
            <person name="Meng A."/>
            <person name="Brown T."/>
            <person name="Cohen L."/>
        </authorList>
    </citation>
    <scope>NUCLEOTIDE SEQUENCE</scope>
    <source>
        <strain evidence="2">308</strain>
    </source>
</reference>
<feature type="region of interest" description="Disordered" evidence="1">
    <location>
        <begin position="1"/>
        <end position="25"/>
    </location>
</feature>
<organism evidence="2">
    <name type="scientific">Corethron hystrix</name>
    <dbReference type="NCBI Taxonomy" id="216773"/>
    <lineage>
        <taxon>Eukaryota</taxon>
        <taxon>Sar</taxon>
        <taxon>Stramenopiles</taxon>
        <taxon>Ochrophyta</taxon>
        <taxon>Bacillariophyta</taxon>
        <taxon>Coscinodiscophyceae</taxon>
        <taxon>Corethrophycidae</taxon>
        <taxon>Corethrales</taxon>
        <taxon>Corethraceae</taxon>
        <taxon>Corethron</taxon>
    </lineage>
</organism>
<proteinExistence type="predicted"/>
<name>A0A7S1BDC8_9STRA</name>
<protein>
    <submittedName>
        <fullName evidence="2">Uncharacterized protein</fullName>
    </submittedName>
</protein>
<sequence>MGFSLRKVQDLQLQEPRDTTPSALPTMFASNESLQGEETEHDNFFSTCGALVSVSASLLSSITPFWHEREEENNCLMEVWPLSSSCIRFVEDDKAFGLTPFISLLRLFLLPCLM</sequence>
<evidence type="ECO:0000256" key="1">
    <source>
        <dbReference type="SAM" id="MobiDB-lite"/>
    </source>
</evidence>
<dbReference type="AlphaFoldDB" id="A0A7S1BDC8"/>
<accession>A0A7S1BDC8</accession>
<gene>
    <name evidence="2" type="ORF">CHYS00102_LOCUS10477</name>
</gene>